<dbReference type="KEGG" id="mpp:MICPUCDRAFT_59830"/>
<dbReference type="Proteomes" id="UP000001876">
    <property type="component" value="Unassembled WGS sequence"/>
</dbReference>
<feature type="region of interest" description="Disordered" evidence="1">
    <location>
        <begin position="36"/>
        <end position="65"/>
    </location>
</feature>
<dbReference type="RefSeq" id="XP_003060539.1">
    <property type="nucleotide sequence ID" value="XM_003060493.1"/>
</dbReference>
<organism evidence="3">
    <name type="scientific">Micromonas pusilla (strain CCMP1545)</name>
    <name type="common">Picoplanktonic green alga</name>
    <dbReference type="NCBI Taxonomy" id="564608"/>
    <lineage>
        <taxon>Eukaryota</taxon>
        <taxon>Viridiplantae</taxon>
        <taxon>Chlorophyta</taxon>
        <taxon>Mamiellophyceae</taxon>
        <taxon>Mamiellales</taxon>
        <taxon>Mamiellaceae</taxon>
        <taxon>Micromonas</taxon>
    </lineage>
</organism>
<proteinExistence type="predicted"/>
<dbReference type="AlphaFoldDB" id="C1MY99"/>
<dbReference type="GeneID" id="9685977"/>
<evidence type="ECO:0000256" key="1">
    <source>
        <dbReference type="SAM" id="MobiDB-lite"/>
    </source>
</evidence>
<gene>
    <name evidence="2" type="ORF">MICPUCDRAFT_59830</name>
</gene>
<accession>C1MY99</accession>
<dbReference type="EMBL" id="GG663742">
    <property type="protein sequence ID" value="EEH55308.1"/>
    <property type="molecule type" value="Genomic_DNA"/>
</dbReference>
<feature type="compositionally biased region" description="Low complexity" evidence="1">
    <location>
        <begin position="50"/>
        <end position="65"/>
    </location>
</feature>
<evidence type="ECO:0000313" key="2">
    <source>
        <dbReference type="EMBL" id="EEH55308.1"/>
    </source>
</evidence>
<dbReference type="OrthoDB" id="5986190at2759"/>
<protein>
    <submittedName>
        <fullName evidence="2">Predicted protein</fullName>
    </submittedName>
</protein>
<evidence type="ECO:0000313" key="3">
    <source>
        <dbReference type="Proteomes" id="UP000001876"/>
    </source>
</evidence>
<reference evidence="2 3" key="1">
    <citation type="journal article" date="2009" name="Science">
        <title>Green evolution and dynamic adaptations revealed by genomes of the marine picoeukaryotes Micromonas.</title>
        <authorList>
            <person name="Worden A.Z."/>
            <person name="Lee J.H."/>
            <person name="Mock T."/>
            <person name="Rouze P."/>
            <person name="Simmons M.P."/>
            <person name="Aerts A.L."/>
            <person name="Allen A.E."/>
            <person name="Cuvelier M.L."/>
            <person name="Derelle E."/>
            <person name="Everett M.V."/>
            <person name="Foulon E."/>
            <person name="Grimwood J."/>
            <person name="Gundlach H."/>
            <person name="Henrissat B."/>
            <person name="Napoli C."/>
            <person name="McDonald S.M."/>
            <person name="Parker M.S."/>
            <person name="Rombauts S."/>
            <person name="Salamov A."/>
            <person name="Von Dassow P."/>
            <person name="Badger J.H."/>
            <person name="Coutinho P.M."/>
            <person name="Demir E."/>
            <person name="Dubchak I."/>
            <person name="Gentemann C."/>
            <person name="Eikrem W."/>
            <person name="Gready J.E."/>
            <person name="John U."/>
            <person name="Lanier W."/>
            <person name="Lindquist E.A."/>
            <person name="Lucas S."/>
            <person name="Mayer K.F."/>
            <person name="Moreau H."/>
            <person name="Not F."/>
            <person name="Otillar R."/>
            <person name="Panaud O."/>
            <person name="Pangilinan J."/>
            <person name="Paulsen I."/>
            <person name="Piegu B."/>
            <person name="Poliakov A."/>
            <person name="Robbens S."/>
            <person name="Schmutz J."/>
            <person name="Toulza E."/>
            <person name="Wyss T."/>
            <person name="Zelensky A."/>
            <person name="Zhou K."/>
            <person name="Armbrust E.V."/>
            <person name="Bhattacharya D."/>
            <person name="Goodenough U.W."/>
            <person name="Van de Peer Y."/>
            <person name="Grigoriev I.V."/>
        </authorList>
    </citation>
    <scope>NUCLEOTIDE SEQUENCE [LARGE SCALE GENOMIC DNA]</scope>
    <source>
        <strain evidence="2 3">CCMP1545</strain>
    </source>
</reference>
<sequence>MYRWGADARYLQYRAAAPPREDPLATRGLLPSFATVRASSSGTGTGTGTGCAPDPNASAAAAAASAEPLAPARPLAVDEMLADPRAALSAMPEHTQRLILAQSMLSVQQRFTSELRRRHFLHLDASRCVLYTGPHTTALAW</sequence>
<keyword evidence="3" id="KW-1185">Reference proteome</keyword>
<name>C1MY99_MICPC</name>